<keyword evidence="4" id="KW-1185">Reference proteome</keyword>
<protein>
    <submittedName>
        <fullName evidence="3">Endo alpha-1,4 polygalactosaminidase</fullName>
    </submittedName>
</protein>
<gene>
    <name evidence="3" type="ORF">ACFPVY_03840</name>
</gene>
<dbReference type="PROSITE" id="PS51257">
    <property type="entry name" value="PROKAR_LIPOPROTEIN"/>
    <property type="match status" value="1"/>
</dbReference>
<dbReference type="Proteomes" id="UP001596287">
    <property type="component" value="Unassembled WGS sequence"/>
</dbReference>
<accession>A0ABW1PJR0</accession>
<dbReference type="InterPro" id="IPR017853">
    <property type="entry name" value="GH"/>
</dbReference>
<dbReference type="Pfam" id="PF03537">
    <property type="entry name" value="Glyco_hydro_114"/>
    <property type="match status" value="1"/>
</dbReference>
<dbReference type="InterPro" id="IPR016062">
    <property type="entry name" value="TM1410-rel"/>
</dbReference>
<proteinExistence type="predicted"/>
<keyword evidence="1" id="KW-0732">Signal</keyword>
<organism evidence="3 4">
    <name type="scientific">Flavobacterium qiangtangense</name>
    <dbReference type="NCBI Taxonomy" id="1442595"/>
    <lineage>
        <taxon>Bacteria</taxon>
        <taxon>Pseudomonadati</taxon>
        <taxon>Bacteroidota</taxon>
        <taxon>Flavobacteriia</taxon>
        <taxon>Flavobacteriales</taxon>
        <taxon>Flavobacteriaceae</taxon>
        <taxon>Flavobacterium</taxon>
    </lineage>
</organism>
<dbReference type="InterPro" id="IPR004352">
    <property type="entry name" value="GH114_TIM-barrel"/>
</dbReference>
<dbReference type="SUPFAM" id="SSF51445">
    <property type="entry name" value="(Trans)glycosidases"/>
    <property type="match status" value="1"/>
</dbReference>
<feature type="chain" id="PRO_5046242792" evidence="1">
    <location>
        <begin position="19"/>
        <end position="322"/>
    </location>
</feature>
<evidence type="ECO:0000259" key="2">
    <source>
        <dbReference type="Pfam" id="PF03537"/>
    </source>
</evidence>
<sequence length="322" mass="36095">MKKILFLFLAFAVLSCNSDDENSSNSEDRNFHQDMRDFVIGISQKAKGVKPNFAVIPQNGIELVTENGEEGGAISHAYLNAIDGNGQEDLLFGYDNDDQATSTEDSNYLKGLLNVSKNNGKKILVTDYCSTPSKMVTSYQQNFAGGYISYAAPDRNLTVIPSGNPYNVNADVIANLSQAKNFLYLVNPVNFASKSAFINAVTATNYDAIIMDLFLNDEAFTASEINQLRNKANGGKRIVICYMSIGEVEDYRYYWENSWNASKPSWIVAENPDWTGNFKVKYWNADWQDIIFRGSDSYLDKILTADFDGVYLDIIDGFEYFE</sequence>
<dbReference type="PANTHER" id="PTHR35882">
    <property type="entry name" value="PELA"/>
    <property type="match status" value="1"/>
</dbReference>
<feature type="signal peptide" evidence="1">
    <location>
        <begin position="1"/>
        <end position="18"/>
    </location>
</feature>
<dbReference type="EMBL" id="JBHSQB010000004">
    <property type="protein sequence ID" value="MFC6095768.1"/>
    <property type="molecule type" value="Genomic_DNA"/>
</dbReference>
<evidence type="ECO:0000313" key="3">
    <source>
        <dbReference type="EMBL" id="MFC6095768.1"/>
    </source>
</evidence>
<evidence type="ECO:0000313" key="4">
    <source>
        <dbReference type="Proteomes" id="UP001596287"/>
    </source>
</evidence>
<feature type="domain" description="Glycoside-hydrolase family GH114 TIM-barrel" evidence="2">
    <location>
        <begin position="203"/>
        <end position="319"/>
    </location>
</feature>
<evidence type="ECO:0000256" key="1">
    <source>
        <dbReference type="SAM" id="SignalP"/>
    </source>
</evidence>
<comment type="caution">
    <text evidence="3">The sequence shown here is derived from an EMBL/GenBank/DDBJ whole genome shotgun (WGS) entry which is preliminary data.</text>
</comment>
<dbReference type="InterPro" id="IPR013785">
    <property type="entry name" value="Aldolase_TIM"/>
</dbReference>
<reference evidence="4" key="1">
    <citation type="journal article" date="2019" name="Int. J. Syst. Evol. Microbiol.">
        <title>The Global Catalogue of Microorganisms (GCM) 10K type strain sequencing project: providing services to taxonomists for standard genome sequencing and annotation.</title>
        <authorList>
            <consortium name="The Broad Institute Genomics Platform"/>
            <consortium name="The Broad Institute Genome Sequencing Center for Infectious Disease"/>
            <person name="Wu L."/>
            <person name="Ma J."/>
        </authorList>
    </citation>
    <scope>NUCLEOTIDE SEQUENCE [LARGE SCALE GENOMIC DNA]</scope>
    <source>
        <strain evidence="4">CCUG 49679</strain>
    </source>
</reference>
<name>A0ABW1PJR0_9FLAO</name>
<dbReference type="PANTHER" id="PTHR35882:SF2">
    <property type="entry name" value="PELA"/>
    <property type="match status" value="1"/>
</dbReference>
<dbReference type="Gene3D" id="3.20.20.70">
    <property type="entry name" value="Aldolase class I"/>
    <property type="match status" value="2"/>
</dbReference>
<dbReference type="PRINTS" id="PR01545">
    <property type="entry name" value="THEMAYE10DUF"/>
</dbReference>
<dbReference type="RefSeq" id="WP_379790431.1">
    <property type="nucleotide sequence ID" value="NZ_JBHSQB010000004.1"/>
</dbReference>